<comment type="subunit">
    <text evidence="4">May function both as a monomer and a homodimer.</text>
</comment>
<evidence type="ECO:0000256" key="19">
    <source>
        <dbReference type="SAM" id="MobiDB-lite"/>
    </source>
</evidence>
<evidence type="ECO:0000256" key="7">
    <source>
        <dbReference type="ARBA" id="ARBA00022729"/>
    </source>
</evidence>
<keyword evidence="20" id="KW-1133">Transmembrane helix</keyword>
<evidence type="ECO:0000256" key="13">
    <source>
        <dbReference type="ARBA" id="ARBA00023157"/>
    </source>
</evidence>
<evidence type="ECO:0000313" key="22">
    <source>
        <dbReference type="Proteomes" id="UP001159428"/>
    </source>
</evidence>
<evidence type="ECO:0000256" key="17">
    <source>
        <dbReference type="PIRSR" id="PIRSR017205-2"/>
    </source>
</evidence>
<feature type="binding site" evidence="17">
    <location>
        <position position="318"/>
    </location>
    <ligand>
        <name>FAD</name>
        <dbReference type="ChEBI" id="CHEBI:57692"/>
    </ligand>
</feature>
<evidence type="ECO:0000256" key="12">
    <source>
        <dbReference type="ARBA" id="ARBA00023136"/>
    </source>
</evidence>
<organism evidence="21 22">
    <name type="scientific">Pocillopora meandrina</name>
    <dbReference type="NCBI Taxonomy" id="46732"/>
    <lineage>
        <taxon>Eukaryota</taxon>
        <taxon>Metazoa</taxon>
        <taxon>Cnidaria</taxon>
        <taxon>Anthozoa</taxon>
        <taxon>Hexacorallia</taxon>
        <taxon>Scleractinia</taxon>
        <taxon>Astrocoeniina</taxon>
        <taxon>Pocilloporidae</taxon>
        <taxon>Pocillopora</taxon>
    </lineage>
</organism>
<feature type="disulfide bond" description="Redox-active" evidence="18">
    <location>
        <begin position="422"/>
        <end position="425"/>
    </location>
</feature>
<keyword evidence="12 20" id="KW-0472">Membrane</keyword>
<keyword evidence="11" id="KW-0560">Oxidoreductase</keyword>
<dbReference type="AlphaFoldDB" id="A0AAU9X861"/>
<dbReference type="Proteomes" id="UP001159428">
    <property type="component" value="Unassembled WGS sequence"/>
</dbReference>
<comment type="subcellular location">
    <subcellularLocation>
        <location evidence="2">Endoplasmic reticulum membrane</location>
        <topology evidence="2">Peripheral membrane protein</topology>
        <orientation evidence="2">Lumenal side</orientation>
    </subcellularLocation>
</comment>
<dbReference type="GO" id="GO:0015035">
    <property type="term" value="F:protein-disulfide reductase activity"/>
    <property type="evidence" value="ECO:0007669"/>
    <property type="project" value="InterPro"/>
</dbReference>
<keyword evidence="5" id="KW-0813">Transport</keyword>
<evidence type="ECO:0000256" key="15">
    <source>
        <dbReference type="ARBA" id="ARBA00023284"/>
    </source>
</evidence>
<evidence type="ECO:0000256" key="5">
    <source>
        <dbReference type="ARBA" id="ARBA00022448"/>
    </source>
</evidence>
<keyword evidence="14" id="KW-0325">Glycoprotein</keyword>
<evidence type="ECO:0000256" key="2">
    <source>
        <dbReference type="ARBA" id="ARBA00004367"/>
    </source>
</evidence>
<reference evidence="21 22" key="1">
    <citation type="submission" date="2022-05" db="EMBL/GenBank/DDBJ databases">
        <authorList>
            <consortium name="Genoscope - CEA"/>
            <person name="William W."/>
        </authorList>
    </citation>
    <scope>NUCLEOTIDE SEQUENCE [LARGE SCALE GENOMIC DNA]</scope>
</reference>
<evidence type="ECO:0000256" key="1">
    <source>
        <dbReference type="ARBA" id="ARBA00001974"/>
    </source>
</evidence>
<feature type="disulfide bond" description="Redox-active" evidence="18">
    <location>
        <begin position="116"/>
        <end position="121"/>
    </location>
</feature>
<gene>
    <name evidence="21" type="ORF">PMEA_00019199</name>
</gene>
<proteinExistence type="inferred from homology"/>
<keyword evidence="13 18" id="KW-1015">Disulfide bond</keyword>
<dbReference type="GO" id="GO:0016972">
    <property type="term" value="F:thiol oxidase activity"/>
    <property type="evidence" value="ECO:0007669"/>
    <property type="project" value="InterPro"/>
</dbReference>
<feature type="active site" evidence="16">
    <location>
        <position position="425"/>
    </location>
</feature>
<keyword evidence="20" id="KW-0812">Transmembrane</keyword>
<feature type="region of interest" description="Disordered" evidence="19">
    <location>
        <begin position="134"/>
        <end position="172"/>
    </location>
</feature>
<name>A0AAU9X861_9CNID</name>
<dbReference type="Pfam" id="PF04137">
    <property type="entry name" value="ERO1"/>
    <property type="match status" value="1"/>
</dbReference>
<keyword evidence="9 17" id="KW-0274">FAD</keyword>
<dbReference type="PIRSF" id="PIRSF017205">
    <property type="entry name" value="ERO1"/>
    <property type="match status" value="1"/>
</dbReference>
<comment type="cofactor">
    <cofactor evidence="1 17">
        <name>FAD</name>
        <dbReference type="ChEBI" id="CHEBI:57692"/>
    </cofactor>
</comment>
<keyword evidence="10" id="KW-0249">Electron transport</keyword>
<comment type="caution">
    <text evidence="21">The sequence shown here is derived from an EMBL/GenBank/DDBJ whole genome shotgun (WGS) entry which is preliminary data.</text>
</comment>
<dbReference type="EMBL" id="CALNXJ010000034">
    <property type="protein sequence ID" value="CAH3140476.1"/>
    <property type="molecule type" value="Genomic_DNA"/>
</dbReference>
<evidence type="ECO:0000256" key="10">
    <source>
        <dbReference type="ARBA" id="ARBA00022982"/>
    </source>
</evidence>
<evidence type="ECO:0000256" key="4">
    <source>
        <dbReference type="ARBA" id="ARBA00011802"/>
    </source>
</evidence>
<keyword evidence="7" id="KW-0732">Signal</keyword>
<evidence type="ECO:0000256" key="14">
    <source>
        <dbReference type="ARBA" id="ARBA00023180"/>
    </source>
</evidence>
<feature type="binding site" evidence="17">
    <location>
        <position position="240"/>
    </location>
    <ligand>
        <name>FAD</name>
        <dbReference type="ChEBI" id="CHEBI:57692"/>
    </ligand>
</feature>
<feature type="binding site" evidence="17">
    <location>
        <position position="229"/>
    </location>
    <ligand>
        <name>FAD</name>
        <dbReference type="ChEBI" id="CHEBI:57692"/>
    </ligand>
</feature>
<feature type="active site" description="Nucleophile" evidence="16">
    <location>
        <position position="422"/>
    </location>
</feature>
<feature type="compositionally biased region" description="Polar residues" evidence="19">
    <location>
        <begin position="145"/>
        <end position="159"/>
    </location>
</feature>
<dbReference type="InterPro" id="IPR007266">
    <property type="entry name" value="Ero1"/>
</dbReference>
<dbReference type="GO" id="GO:0071949">
    <property type="term" value="F:FAD binding"/>
    <property type="evidence" value="ECO:0007669"/>
    <property type="project" value="InterPro"/>
</dbReference>
<dbReference type="InterPro" id="IPR037192">
    <property type="entry name" value="ERO1-like_sf"/>
</dbReference>
<evidence type="ECO:0000256" key="3">
    <source>
        <dbReference type="ARBA" id="ARBA00008277"/>
    </source>
</evidence>
<dbReference type="PANTHER" id="PTHR12613">
    <property type="entry name" value="ERO1-RELATED"/>
    <property type="match status" value="1"/>
</dbReference>
<keyword evidence="22" id="KW-1185">Reference proteome</keyword>
<dbReference type="PANTHER" id="PTHR12613:SF0">
    <property type="entry name" value="ERO1-LIKE PROTEIN"/>
    <property type="match status" value="1"/>
</dbReference>
<feature type="binding site" evidence="17">
    <location>
        <position position="285"/>
    </location>
    <ligand>
        <name>FAD</name>
        <dbReference type="ChEBI" id="CHEBI:57692"/>
    </ligand>
</feature>
<feature type="binding site" evidence="17">
    <location>
        <position position="227"/>
    </location>
    <ligand>
        <name>FAD</name>
        <dbReference type="ChEBI" id="CHEBI:57692"/>
    </ligand>
</feature>
<dbReference type="SUPFAM" id="SSF110019">
    <property type="entry name" value="ERO1-like"/>
    <property type="match status" value="1"/>
</dbReference>
<evidence type="ECO:0000256" key="16">
    <source>
        <dbReference type="PIRSR" id="PIRSR017205-1"/>
    </source>
</evidence>
<keyword evidence="6" id="KW-0285">Flavoprotein</keyword>
<evidence type="ECO:0000256" key="9">
    <source>
        <dbReference type="ARBA" id="ARBA00022827"/>
    </source>
</evidence>
<comment type="similarity">
    <text evidence="3">Belongs to the EROs family.</text>
</comment>
<evidence type="ECO:0000256" key="11">
    <source>
        <dbReference type="ARBA" id="ARBA00023002"/>
    </source>
</evidence>
<evidence type="ECO:0000256" key="18">
    <source>
        <dbReference type="PIRSR" id="PIRSR017205-3"/>
    </source>
</evidence>
<evidence type="ECO:0000256" key="6">
    <source>
        <dbReference type="ARBA" id="ARBA00022630"/>
    </source>
</evidence>
<accession>A0AAU9X861</accession>
<keyword evidence="8" id="KW-0256">Endoplasmic reticulum</keyword>
<dbReference type="GO" id="GO:0005789">
    <property type="term" value="C:endoplasmic reticulum membrane"/>
    <property type="evidence" value="ECO:0007669"/>
    <property type="project" value="UniProtKB-SubCell"/>
</dbReference>
<evidence type="ECO:0000256" key="20">
    <source>
        <dbReference type="SAM" id="Phobius"/>
    </source>
</evidence>
<dbReference type="GO" id="GO:0034975">
    <property type="term" value="P:protein folding in endoplasmic reticulum"/>
    <property type="evidence" value="ECO:0007669"/>
    <property type="project" value="InterPro"/>
</dbReference>
<protein>
    <submittedName>
        <fullName evidence="21">Uncharacterized protein</fullName>
    </submittedName>
</protein>
<keyword evidence="15" id="KW-0676">Redox-active center</keyword>
<feature type="binding site" evidence="17">
    <location>
        <position position="282"/>
    </location>
    <ligand>
        <name>FAD</name>
        <dbReference type="ChEBI" id="CHEBI:57692"/>
    </ligand>
</feature>
<evidence type="ECO:0000256" key="8">
    <source>
        <dbReference type="ARBA" id="ARBA00022824"/>
    </source>
</evidence>
<evidence type="ECO:0000313" key="21">
    <source>
        <dbReference type="EMBL" id="CAH3140476.1"/>
    </source>
</evidence>
<sequence>MRYLCREPRNCSLISTLTCKLLFAHWNSPMMNKYFLLSLWFLVYFVSPGWFDSSTERCFCKLSGKPEECCCDVETVDQINKEIHPVISELVTKNFFKFFRVNLNRPCPFWPDDGACALKDCSVSACKEEELPEGIKAEGRRPGNGSLNRKGSTHKMQSNSEDKKGESCQSSDNETILGEIDSTISDEDKQAFEAWHAHDDAEDNFCELDDESSSGMEYVDLLRNPERFTGYAGFSAQRVWNNIYKENCFKPTSPYGKRYGVVTSKNVDEMCLEKRVFYRMMSGLHASINIHLSAIYLFKGNGFMKPRWGENVEEFRRRFDPETTSGEGPTWLKNLYFTYTVALRAIIKAAPFWEQEQFYTGDYGDDVEVQELVQVLLAKSKTCPSTFDEKLMFRDPGSAKILKEEFKLHFRNVSRIMDCVGCDKCRLWGKLQVQGLGTALKILFSGHEFDDGKFDKNSHFQLKRTEIVSLFNAFGRLSSSINYLQKFKSMKHG</sequence>
<feature type="transmembrane region" description="Helical" evidence="20">
    <location>
        <begin position="34"/>
        <end position="51"/>
    </location>
</feature>